<reference evidence="1" key="1">
    <citation type="journal article" date="2015" name="Nature">
        <title>Complex archaea that bridge the gap between prokaryotes and eukaryotes.</title>
        <authorList>
            <person name="Spang A."/>
            <person name="Saw J.H."/>
            <person name="Jorgensen S.L."/>
            <person name="Zaremba-Niedzwiedzka K."/>
            <person name="Martijn J."/>
            <person name="Lind A.E."/>
            <person name="van Eijk R."/>
            <person name="Schleper C."/>
            <person name="Guy L."/>
            <person name="Ettema T.J."/>
        </authorList>
    </citation>
    <scope>NUCLEOTIDE SEQUENCE</scope>
</reference>
<dbReference type="EMBL" id="LAZR01011647">
    <property type="protein sequence ID" value="KKM60615.1"/>
    <property type="molecule type" value="Genomic_DNA"/>
</dbReference>
<accession>A0A0F9L9D7</accession>
<gene>
    <name evidence="1" type="ORF">LCGC14_1540060</name>
</gene>
<name>A0A0F9L9D7_9ZZZZ</name>
<organism evidence="1">
    <name type="scientific">marine sediment metagenome</name>
    <dbReference type="NCBI Taxonomy" id="412755"/>
    <lineage>
        <taxon>unclassified sequences</taxon>
        <taxon>metagenomes</taxon>
        <taxon>ecological metagenomes</taxon>
    </lineage>
</organism>
<protein>
    <submittedName>
        <fullName evidence="1">Uncharacterized protein</fullName>
    </submittedName>
</protein>
<comment type="caution">
    <text evidence="1">The sequence shown here is derived from an EMBL/GenBank/DDBJ whole genome shotgun (WGS) entry which is preliminary data.</text>
</comment>
<proteinExistence type="predicted"/>
<evidence type="ECO:0000313" key="1">
    <source>
        <dbReference type="EMBL" id="KKM60615.1"/>
    </source>
</evidence>
<dbReference type="AlphaFoldDB" id="A0A0F9L9D7"/>
<sequence length="351" mass="37824">MDDINSPKQKFYAFAEQTTFGTPIANDGTFKRVAIDSLEVTGRARTYEIPGVGGSDYAQDADIVTLTSGSMPTFTTSGPFTIYNSHEMAYAYFQSVAENAGTFMYSTASGSIKPDFSANEGHFITWLGVYPDAANAGQHLSHKHPDCIASSLKLSCERDGMLMIENNWATRGAGTTNNDTSGATFIDLEGSVHKLGIKDFFQLTVVEIDFLEANGSGVASSAGPELQKFECEFTQDIVKSGLSLDGKTFKNYGIVNRDGTFTIQMLKDATAETSIAQYVTGNPVDIHIRWGSPDVSVVGAVALRLRGKLTADPTFPEEGDIGCIITGRITKVNSAAESSYLRINNGLTESW</sequence>